<dbReference type="InterPro" id="IPR006076">
    <property type="entry name" value="FAD-dep_OxRdtase"/>
</dbReference>
<evidence type="ECO:0000313" key="4">
    <source>
        <dbReference type="Proteomes" id="UP000027265"/>
    </source>
</evidence>
<keyword evidence="4" id="KW-1185">Reference proteome</keyword>
<dbReference type="HOGENOM" id="CLU_022730_2_1_1"/>
<feature type="region of interest" description="Disordered" evidence="1">
    <location>
        <begin position="285"/>
        <end position="307"/>
    </location>
</feature>
<sequence>MDGVVSAISELKLLWTTVTSLNRAFDDVKGRAKLPPGLPVDTSVATTSVWQHVDQRVLNIPPKPLPDLVDILIIGSGISACAIAKTVLHDFDSECRKQSEKPLSIAIVDARDICSGATGRNGGQIKESAYMDYSALLKQKKSPETAKTISRFRINHRKRLMKVAKEMKVREQCEVREVDTVDAFFSAGAWKEAQEQLRIFQKAFGDEAGHFEVLQKEAARAKYHLMGVHGAIVGRAGALSPYRLTTSIFSRLLEDRDSLTLHPNTVVTDICCRADGLYTVTTAASSQDETRLPTKPETSSESKEAVPDNQRTIRARMIIHATNAYASNLLPGLTSKIIPVRGQMTCLRPLPSAEHQSLCKTILSPDCSWSFVFDKGFDYLATRPCGDVMLGGGWAQGSGGGLDDVGISSDADNSVLASSHLLGLLPTVFDKKVLTGVDVKGVWSGAIGMSADLLPWVGQVPESVSKRKGGSNAKGEWVCAGFSGEGMVNAWGCGEALAKMVVEKFRCKPVGKIRDHLVLPPDMIITESRVCKASLSDLAKAWD</sequence>
<gene>
    <name evidence="3" type="ORF">JAAARDRAFT_196390</name>
</gene>
<evidence type="ECO:0000259" key="2">
    <source>
        <dbReference type="Pfam" id="PF01266"/>
    </source>
</evidence>
<dbReference type="STRING" id="933084.A0A067PHV5"/>
<name>A0A067PHV5_9AGAM</name>
<dbReference type="Gene3D" id="3.30.9.10">
    <property type="entry name" value="D-Amino Acid Oxidase, subunit A, domain 2"/>
    <property type="match status" value="1"/>
</dbReference>
<dbReference type="Proteomes" id="UP000027265">
    <property type="component" value="Unassembled WGS sequence"/>
</dbReference>
<dbReference type="SUPFAM" id="SSF51905">
    <property type="entry name" value="FAD/NAD(P)-binding domain"/>
    <property type="match status" value="1"/>
</dbReference>
<protein>
    <recommendedName>
        <fullName evidence="2">FAD dependent oxidoreductase domain-containing protein</fullName>
    </recommendedName>
</protein>
<proteinExistence type="predicted"/>
<dbReference type="Pfam" id="PF01266">
    <property type="entry name" value="DAO"/>
    <property type="match status" value="1"/>
</dbReference>
<organism evidence="3 4">
    <name type="scientific">Jaapia argillacea MUCL 33604</name>
    <dbReference type="NCBI Taxonomy" id="933084"/>
    <lineage>
        <taxon>Eukaryota</taxon>
        <taxon>Fungi</taxon>
        <taxon>Dikarya</taxon>
        <taxon>Basidiomycota</taxon>
        <taxon>Agaricomycotina</taxon>
        <taxon>Agaricomycetes</taxon>
        <taxon>Agaricomycetidae</taxon>
        <taxon>Jaapiales</taxon>
        <taxon>Jaapiaceae</taxon>
        <taxon>Jaapia</taxon>
    </lineage>
</organism>
<dbReference type="InterPro" id="IPR036188">
    <property type="entry name" value="FAD/NAD-bd_sf"/>
</dbReference>
<feature type="domain" description="FAD dependent oxidoreductase" evidence="2">
    <location>
        <begin position="70"/>
        <end position="500"/>
    </location>
</feature>
<dbReference type="Gene3D" id="3.50.50.60">
    <property type="entry name" value="FAD/NAD(P)-binding domain"/>
    <property type="match status" value="1"/>
</dbReference>
<dbReference type="PANTHER" id="PTHR13847:SF213">
    <property type="entry name" value="DEPENDENT OXIDOREDUCTASE, PUTATIVE-RELATED"/>
    <property type="match status" value="1"/>
</dbReference>
<dbReference type="GO" id="GO:0005737">
    <property type="term" value="C:cytoplasm"/>
    <property type="evidence" value="ECO:0007669"/>
    <property type="project" value="TreeGrafter"/>
</dbReference>
<dbReference type="InParanoid" id="A0A067PHV5"/>
<dbReference type="OrthoDB" id="429143at2759"/>
<evidence type="ECO:0000313" key="3">
    <source>
        <dbReference type="EMBL" id="KDQ54468.1"/>
    </source>
</evidence>
<reference evidence="4" key="1">
    <citation type="journal article" date="2014" name="Proc. Natl. Acad. Sci. U.S.A.">
        <title>Extensive sampling of basidiomycete genomes demonstrates inadequacy of the white-rot/brown-rot paradigm for wood decay fungi.</title>
        <authorList>
            <person name="Riley R."/>
            <person name="Salamov A.A."/>
            <person name="Brown D.W."/>
            <person name="Nagy L.G."/>
            <person name="Floudas D."/>
            <person name="Held B.W."/>
            <person name="Levasseur A."/>
            <person name="Lombard V."/>
            <person name="Morin E."/>
            <person name="Otillar R."/>
            <person name="Lindquist E.A."/>
            <person name="Sun H."/>
            <person name="LaButti K.M."/>
            <person name="Schmutz J."/>
            <person name="Jabbour D."/>
            <person name="Luo H."/>
            <person name="Baker S.E."/>
            <person name="Pisabarro A.G."/>
            <person name="Walton J.D."/>
            <person name="Blanchette R.A."/>
            <person name="Henrissat B."/>
            <person name="Martin F."/>
            <person name="Cullen D."/>
            <person name="Hibbett D.S."/>
            <person name="Grigoriev I.V."/>
        </authorList>
    </citation>
    <scope>NUCLEOTIDE SEQUENCE [LARGE SCALE GENOMIC DNA]</scope>
    <source>
        <strain evidence="4">MUCL 33604</strain>
    </source>
</reference>
<dbReference type="AlphaFoldDB" id="A0A067PHV5"/>
<evidence type="ECO:0000256" key="1">
    <source>
        <dbReference type="SAM" id="MobiDB-lite"/>
    </source>
</evidence>
<accession>A0A067PHV5</accession>
<dbReference type="EMBL" id="KL197728">
    <property type="protein sequence ID" value="KDQ54468.1"/>
    <property type="molecule type" value="Genomic_DNA"/>
</dbReference>
<dbReference type="PANTHER" id="PTHR13847">
    <property type="entry name" value="SARCOSINE DEHYDROGENASE-RELATED"/>
    <property type="match status" value="1"/>
</dbReference>
<feature type="compositionally biased region" description="Basic and acidic residues" evidence="1">
    <location>
        <begin position="288"/>
        <end position="306"/>
    </location>
</feature>